<keyword evidence="5 6" id="KW-0472">Membrane</keyword>
<evidence type="ECO:0000256" key="6">
    <source>
        <dbReference type="SAM" id="Phobius"/>
    </source>
</evidence>
<evidence type="ECO:0000256" key="3">
    <source>
        <dbReference type="ARBA" id="ARBA00022692"/>
    </source>
</evidence>
<evidence type="ECO:0000313" key="8">
    <source>
        <dbReference type="Proteomes" id="UP000199093"/>
    </source>
</evidence>
<evidence type="ECO:0000313" key="7">
    <source>
        <dbReference type="EMBL" id="SDI09437.1"/>
    </source>
</evidence>
<evidence type="ECO:0000256" key="1">
    <source>
        <dbReference type="ARBA" id="ARBA00004141"/>
    </source>
</evidence>
<gene>
    <name evidence="7" type="ORF">SAMN04487993_10019</name>
</gene>
<dbReference type="InterPro" id="IPR002549">
    <property type="entry name" value="AI-2E-like"/>
</dbReference>
<reference evidence="7 8" key="1">
    <citation type="submission" date="2016-10" db="EMBL/GenBank/DDBJ databases">
        <authorList>
            <person name="de Groot N.N."/>
        </authorList>
    </citation>
    <scope>NUCLEOTIDE SEQUENCE [LARGE SCALE GENOMIC DNA]</scope>
    <source>
        <strain evidence="7 8">DSM 26424</strain>
    </source>
</reference>
<evidence type="ECO:0000256" key="2">
    <source>
        <dbReference type="ARBA" id="ARBA00009773"/>
    </source>
</evidence>
<dbReference type="Pfam" id="PF01594">
    <property type="entry name" value="AI-2E_transport"/>
    <property type="match status" value="1"/>
</dbReference>
<protein>
    <submittedName>
        <fullName evidence="7">Predicted PurR-regulated permease PerM</fullName>
    </submittedName>
</protein>
<feature type="transmembrane region" description="Helical" evidence="6">
    <location>
        <begin position="237"/>
        <end position="256"/>
    </location>
</feature>
<proteinExistence type="inferred from homology"/>
<accession>A0A1G8HRY1</accession>
<sequence length="347" mass="37801">MNVQLRDFTYFVAVSIMIGWLLHIGKPVLLPVLIAMIVVYVLSAAAQRMQSIPILGRLPGFARRALVLFLFAIGMLLLFSHIVDSFTKVAQALPKYESNLEGLVTQSARIMGIENEPTWETIRQSTIDRLNVQQIVTPVLYSLQGLGGMLFLVVLYASFSMAERARMPAKLTQALGDQDRGARTLDLLRRINTRVGEYLSVKTVVNVILAGLSYGVMLPFGLEFALFWAILIGFLNYIPYIGSMVAVIFPVLLGLAQFGDLGTAALLALGLTAAQMFVAGVLEPRMMGRAFNLSPFVVLFALAFWSALWGIPGAVLAVPLTASLIIVLGEINATRPIAIMLSASGRI</sequence>
<comment type="subcellular location">
    <subcellularLocation>
        <location evidence="1">Membrane</location>
        <topology evidence="1">Multi-pass membrane protein</topology>
    </subcellularLocation>
</comment>
<feature type="transmembrane region" description="Helical" evidence="6">
    <location>
        <begin position="139"/>
        <end position="159"/>
    </location>
</feature>
<keyword evidence="8" id="KW-1185">Reference proteome</keyword>
<dbReference type="RefSeq" id="WP_089841759.1">
    <property type="nucleotide sequence ID" value="NZ_FNEJ01000001.1"/>
</dbReference>
<evidence type="ECO:0000256" key="4">
    <source>
        <dbReference type="ARBA" id="ARBA00022989"/>
    </source>
</evidence>
<comment type="similarity">
    <text evidence="2">Belongs to the autoinducer-2 exporter (AI-2E) (TC 2.A.86) family.</text>
</comment>
<dbReference type="AlphaFoldDB" id="A0A1G8HRY1"/>
<feature type="transmembrane region" description="Helical" evidence="6">
    <location>
        <begin position="7"/>
        <end position="22"/>
    </location>
</feature>
<dbReference type="Proteomes" id="UP000199093">
    <property type="component" value="Unassembled WGS sequence"/>
</dbReference>
<dbReference type="EMBL" id="FNEJ01000001">
    <property type="protein sequence ID" value="SDI09437.1"/>
    <property type="molecule type" value="Genomic_DNA"/>
</dbReference>
<feature type="transmembrane region" description="Helical" evidence="6">
    <location>
        <begin position="28"/>
        <end position="45"/>
    </location>
</feature>
<dbReference type="PANTHER" id="PTHR21716:SF64">
    <property type="entry name" value="AI-2 TRANSPORT PROTEIN TQSA"/>
    <property type="match status" value="1"/>
</dbReference>
<dbReference type="OrthoDB" id="9799225at2"/>
<dbReference type="GO" id="GO:0016020">
    <property type="term" value="C:membrane"/>
    <property type="evidence" value="ECO:0007669"/>
    <property type="project" value="UniProtKB-SubCell"/>
</dbReference>
<feature type="transmembrane region" description="Helical" evidence="6">
    <location>
        <begin position="302"/>
        <end position="328"/>
    </location>
</feature>
<keyword evidence="3 6" id="KW-0812">Transmembrane</keyword>
<evidence type="ECO:0000256" key="5">
    <source>
        <dbReference type="ARBA" id="ARBA00023136"/>
    </source>
</evidence>
<dbReference type="PANTHER" id="PTHR21716">
    <property type="entry name" value="TRANSMEMBRANE PROTEIN"/>
    <property type="match status" value="1"/>
</dbReference>
<organism evidence="7 8">
    <name type="scientific">Salipiger marinus</name>
    <dbReference type="NCBI Taxonomy" id="555512"/>
    <lineage>
        <taxon>Bacteria</taxon>
        <taxon>Pseudomonadati</taxon>
        <taxon>Pseudomonadota</taxon>
        <taxon>Alphaproteobacteria</taxon>
        <taxon>Rhodobacterales</taxon>
        <taxon>Roseobacteraceae</taxon>
        <taxon>Salipiger</taxon>
    </lineage>
</organism>
<feature type="transmembrane region" description="Helical" evidence="6">
    <location>
        <begin position="65"/>
        <end position="83"/>
    </location>
</feature>
<feature type="transmembrane region" description="Helical" evidence="6">
    <location>
        <begin position="263"/>
        <end position="282"/>
    </location>
</feature>
<keyword evidence="4 6" id="KW-1133">Transmembrane helix</keyword>
<dbReference type="GO" id="GO:0055085">
    <property type="term" value="P:transmembrane transport"/>
    <property type="evidence" value="ECO:0007669"/>
    <property type="project" value="TreeGrafter"/>
</dbReference>
<feature type="transmembrane region" description="Helical" evidence="6">
    <location>
        <begin position="204"/>
        <end position="231"/>
    </location>
</feature>
<name>A0A1G8HRY1_9RHOB</name>
<dbReference type="STRING" id="555512.SAMN04487993_10019"/>